<dbReference type="Proteomes" id="UP000886162">
    <property type="component" value="Unassembled WGS sequence"/>
</dbReference>
<evidence type="ECO:0000259" key="5">
    <source>
        <dbReference type="Pfam" id="PF00155"/>
    </source>
</evidence>
<keyword evidence="4" id="KW-0663">Pyridoxal phosphate</keyword>
<dbReference type="InterPro" id="IPR050106">
    <property type="entry name" value="HistidinolP_aminotransfase"/>
</dbReference>
<feature type="domain" description="Aminotransferase class I/classII large" evidence="5">
    <location>
        <begin position="2"/>
        <end position="113"/>
    </location>
</feature>
<evidence type="ECO:0000256" key="4">
    <source>
        <dbReference type="ARBA" id="ARBA00022898"/>
    </source>
</evidence>
<comment type="caution">
    <text evidence="6">The sequence shown here is derived from an EMBL/GenBank/DDBJ whole genome shotgun (WGS) entry which is preliminary data.</text>
</comment>
<dbReference type="PANTHER" id="PTHR43643:SF3">
    <property type="entry name" value="HISTIDINOL-PHOSPHATE AMINOTRANSFERASE"/>
    <property type="match status" value="1"/>
</dbReference>
<dbReference type="Gene3D" id="3.90.1150.10">
    <property type="entry name" value="Aspartate Aminotransferase, domain 1"/>
    <property type="match status" value="1"/>
</dbReference>
<dbReference type="InterPro" id="IPR004839">
    <property type="entry name" value="Aminotransferase_I/II_large"/>
</dbReference>
<dbReference type="Pfam" id="PF00155">
    <property type="entry name" value="Aminotran_1_2"/>
    <property type="match status" value="1"/>
</dbReference>
<protein>
    <submittedName>
        <fullName evidence="6">Aminotransferase class I/II-fold pyridoxal phosphate-dependent enzyme</fullName>
    </submittedName>
</protein>
<gene>
    <name evidence="6" type="ORF">ENN94_02890</name>
</gene>
<evidence type="ECO:0000313" key="6">
    <source>
        <dbReference type="EMBL" id="HDR46626.1"/>
    </source>
</evidence>
<keyword evidence="3" id="KW-0808">Transferase</keyword>
<dbReference type="GO" id="GO:0008483">
    <property type="term" value="F:transaminase activity"/>
    <property type="evidence" value="ECO:0007669"/>
    <property type="project" value="UniProtKB-KW"/>
</dbReference>
<comment type="similarity">
    <text evidence="1">Belongs to the class-II pyridoxal-phosphate-dependent aminotransferase family. Histidinol-phosphate aminotransferase subfamily.</text>
</comment>
<evidence type="ECO:0000256" key="1">
    <source>
        <dbReference type="ARBA" id="ARBA00007970"/>
    </source>
</evidence>
<reference evidence="6" key="1">
    <citation type="journal article" date="2020" name="mSystems">
        <title>Genome- and Community-Level Interaction Insights into Carbon Utilization and Element Cycling Functions of Hydrothermarchaeota in Hydrothermal Sediment.</title>
        <authorList>
            <person name="Zhou Z."/>
            <person name="Liu Y."/>
            <person name="Xu W."/>
            <person name="Pan J."/>
            <person name="Luo Z.H."/>
            <person name="Li M."/>
        </authorList>
    </citation>
    <scope>NUCLEOTIDE SEQUENCE [LARGE SCALE GENOMIC DNA]</scope>
    <source>
        <strain evidence="6">SpSt-1220</strain>
    </source>
</reference>
<dbReference type="EMBL" id="DSDO01000198">
    <property type="protein sequence ID" value="HDR46626.1"/>
    <property type="molecule type" value="Genomic_DNA"/>
</dbReference>
<keyword evidence="2 6" id="KW-0032">Aminotransferase</keyword>
<dbReference type="AlphaFoldDB" id="A0A831PJP1"/>
<dbReference type="GO" id="GO:0030170">
    <property type="term" value="F:pyridoxal phosphate binding"/>
    <property type="evidence" value="ECO:0007669"/>
    <property type="project" value="InterPro"/>
</dbReference>
<dbReference type="InterPro" id="IPR015422">
    <property type="entry name" value="PyrdxlP-dep_Trfase_small"/>
</dbReference>
<sequence length="117" mass="13622">LDKIRDHYNLDRLAQAAVTAALRDQEYFFLCVKRIRETRAWFSTELQVLDYSVIPSHGNYVFASPPDRNGKRVYDALYQRRILVRHFSDPALAHGLRISIGTREEMEITLDALREIG</sequence>
<proteinExistence type="inferred from homology"/>
<dbReference type="SUPFAM" id="SSF53383">
    <property type="entry name" value="PLP-dependent transferases"/>
    <property type="match status" value="1"/>
</dbReference>
<organism evidence="6">
    <name type="scientific">Geoalkalibacter subterraneus</name>
    <dbReference type="NCBI Taxonomy" id="483547"/>
    <lineage>
        <taxon>Bacteria</taxon>
        <taxon>Pseudomonadati</taxon>
        <taxon>Thermodesulfobacteriota</taxon>
        <taxon>Desulfuromonadia</taxon>
        <taxon>Desulfuromonadales</taxon>
        <taxon>Geoalkalibacteraceae</taxon>
        <taxon>Geoalkalibacter</taxon>
    </lineage>
</organism>
<evidence type="ECO:0000256" key="2">
    <source>
        <dbReference type="ARBA" id="ARBA00022576"/>
    </source>
</evidence>
<dbReference type="PANTHER" id="PTHR43643">
    <property type="entry name" value="HISTIDINOL-PHOSPHATE AMINOTRANSFERASE 2"/>
    <property type="match status" value="1"/>
</dbReference>
<evidence type="ECO:0000256" key="3">
    <source>
        <dbReference type="ARBA" id="ARBA00022679"/>
    </source>
</evidence>
<dbReference type="InterPro" id="IPR015424">
    <property type="entry name" value="PyrdxlP-dep_Trfase"/>
</dbReference>
<accession>A0A831PJP1</accession>
<name>A0A831PJP1_9BACT</name>
<feature type="non-terminal residue" evidence="6">
    <location>
        <position position="1"/>
    </location>
</feature>